<organism evidence="2 3">
    <name type="scientific">Lactuca sativa</name>
    <name type="common">Garden lettuce</name>
    <dbReference type="NCBI Taxonomy" id="4236"/>
    <lineage>
        <taxon>Eukaryota</taxon>
        <taxon>Viridiplantae</taxon>
        <taxon>Streptophyta</taxon>
        <taxon>Embryophyta</taxon>
        <taxon>Tracheophyta</taxon>
        <taxon>Spermatophyta</taxon>
        <taxon>Magnoliopsida</taxon>
        <taxon>eudicotyledons</taxon>
        <taxon>Gunneridae</taxon>
        <taxon>Pentapetalae</taxon>
        <taxon>asterids</taxon>
        <taxon>campanulids</taxon>
        <taxon>Asterales</taxon>
        <taxon>Asteraceae</taxon>
        <taxon>Cichorioideae</taxon>
        <taxon>Cichorieae</taxon>
        <taxon>Lactucinae</taxon>
        <taxon>Lactuca</taxon>
    </lineage>
</organism>
<accession>A0A9R1UPZ7</accession>
<sequence length="216" mass="25238">MLSSKLRAASSGRKRARPRTVELKYDEKEVSYTCGHFNRFGMLYRHAFRVLMEKKFNEILEQYILRRWTKDVISSNYQLSRDCFDKEDEEVTKLVNEVFFNVETALDIVRDDKQKLACLDENTQLLLNEVKSNSSSEKSITNSDVLEKLYNVTIQEEAEIFVLDVQHNKGSRKKRLIGEVKKSVMKAQTKTRKCSVCGKREPHDSHTCLSRFNVEN</sequence>
<dbReference type="GO" id="GO:0008270">
    <property type="term" value="F:zinc ion binding"/>
    <property type="evidence" value="ECO:0007669"/>
    <property type="project" value="UniProtKB-UniRule"/>
</dbReference>
<keyword evidence="1" id="KW-0479">Metal-binding</keyword>
<evidence type="ECO:0000313" key="3">
    <source>
        <dbReference type="Proteomes" id="UP000235145"/>
    </source>
</evidence>
<comment type="subcellular location">
    <subcellularLocation>
        <location evidence="1">Nucleus</location>
    </subcellularLocation>
</comment>
<comment type="function">
    <text evidence="1">Putative transcription activator involved in regulating light control of development.</text>
</comment>
<dbReference type="GO" id="GO:0005634">
    <property type="term" value="C:nucleus"/>
    <property type="evidence" value="ECO:0007669"/>
    <property type="project" value="UniProtKB-SubCell"/>
</dbReference>
<keyword evidence="3" id="KW-1185">Reference proteome</keyword>
<comment type="caution">
    <text evidence="2">The sequence shown here is derived from an EMBL/GenBank/DDBJ whole genome shotgun (WGS) entry which is preliminary data.</text>
</comment>
<dbReference type="PANTHER" id="PTHR31669">
    <property type="entry name" value="PROTEIN FAR1-RELATED SEQUENCE 10-RELATED"/>
    <property type="match status" value="1"/>
</dbReference>
<proteinExistence type="inferred from homology"/>
<dbReference type="InterPro" id="IPR031052">
    <property type="entry name" value="FHY3/FAR1"/>
</dbReference>
<keyword evidence="1" id="KW-0539">Nucleus</keyword>
<dbReference type="Proteomes" id="UP000235145">
    <property type="component" value="Unassembled WGS sequence"/>
</dbReference>
<keyword evidence="1" id="KW-0863">Zinc-finger</keyword>
<gene>
    <name evidence="2" type="ORF">LSAT_V11C800409210</name>
</gene>
<reference evidence="2 3" key="1">
    <citation type="journal article" date="2017" name="Nat. Commun.">
        <title>Genome assembly with in vitro proximity ligation data and whole-genome triplication in lettuce.</title>
        <authorList>
            <person name="Reyes-Chin-Wo S."/>
            <person name="Wang Z."/>
            <person name="Yang X."/>
            <person name="Kozik A."/>
            <person name="Arikit S."/>
            <person name="Song C."/>
            <person name="Xia L."/>
            <person name="Froenicke L."/>
            <person name="Lavelle D.O."/>
            <person name="Truco M.J."/>
            <person name="Xia R."/>
            <person name="Zhu S."/>
            <person name="Xu C."/>
            <person name="Xu H."/>
            <person name="Xu X."/>
            <person name="Cox K."/>
            <person name="Korf I."/>
            <person name="Meyers B.C."/>
            <person name="Michelmore R.W."/>
        </authorList>
    </citation>
    <scope>NUCLEOTIDE SEQUENCE [LARGE SCALE GENOMIC DNA]</scope>
    <source>
        <strain evidence="3">cv. Salinas</strain>
        <tissue evidence="2">Seedlings</tissue>
    </source>
</reference>
<name>A0A9R1UPZ7_LACSA</name>
<evidence type="ECO:0000313" key="2">
    <source>
        <dbReference type="EMBL" id="KAJ0190838.1"/>
    </source>
</evidence>
<evidence type="ECO:0000256" key="1">
    <source>
        <dbReference type="RuleBase" id="RU367018"/>
    </source>
</evidence>
<dbReference type="EMBL" id="NBSK02000008">
    <property type="protein sequence ID" value="KAJ0190838.1"/>
    <property type="molecule type" value="Genomic_DNA"/>
</dbReference>
<dbReference type="GO" id="GO:0006355">
    <property type="term" value="P:regulation of DNA-templated transcription"/>
    <property type="evidence" value="ECO:0007669"/>
    <property type="project" value="UniProtKB-UniRule"/>
</dbReference>
<protein>
    <recommendedName>
        <fullName evidence="1">Protein FAR1-RELATED SEQUENCE</fullName>
    </recommendedName>
</protein>
<keyword evidence="1" id="KW-0862">Zinc</keyword>
<dbReference type="PANTHER" id="PTHR31669:SF306">
    <property type="entry name" value="PROTEIN FAR1-RELATED SEQUENCE"/>
    <property type="match status" value="1"/>
</dbReference>
<dbReference type="AlphaFoldDB" id="A0A9R1UPZ7"/>
<comment type="similarity">
    <text evidence="1">Belongs to the FHY3/FAR1 family.</text>
</comment>